<dbReference type="Gene3D" id="3.40.50.1700">
    <property type="entry name" value="Glycoside hydrolase family 3 C-terminal domain"/>
    <property type="match status" value="1"/>
</dbReference>
<evidence type="ECO:0000313" key="7">
    <source>
        <dbReference type="EMBL" id="MEE2041531.1"/>
    </source>
</evidence>
<protein>
    <submittedName>
        <fullName evidence="7">Glycoside hydrolase family 3 C-terminal domain-containing protein</fullName>
    </submittedName>
</protein>
<dbReference type="RefSeq" id="WP_330095288.1">
    <property type="nucleotide sequence ID" value="NZ_JAUZMY010000053.1"/>
</dbReference>
<dbReference type="Gene3D" id="3.20.20.300">
    <property type="entry name" value="Glycoside hydrolase, family 3, N-terminal domain"/>
    <property type="match status" value="1"/>
</dbReference>
<dbReference type="PRINTS" id="PR00133">
    <property type="entry name" value="GLHYDRLASE3"/>
</dbReference>
<dbReference type="InterPro" id="IPR036962">
    <property type="entry name" value="Glyco_hydro_3_N_sf"/>
</dbReference>
<dbReference type="Pfam" id="PF14310">
    <property type="entry name" value="Fn3-like"/>
    <property type="match status" value="1"/>
</dbReference>
<dbReference type="InterPro" id="IPR019800">
    <property type="entry name" value="Glyco_hydro_3_AS"/>
</dbReference>
<dbReference type="PANTHER" id="PTHR42715:SF10">
    <property type="entry name" value="BETA-GLUCOSIDASE"/>
    <property type="match status" value="1"/>
</dbReference>
<keyword evidence="3" id="KW-0119">Carbohydrate metabolism</keyword>
<dbReference type="PANTHER" id="PTHR42715">
    <property type="entry name" value="BETA-GLUCOSIDASE"/>
    <property type="match status" value="1"/>
</dbReference>
<accession>A0ABU7KH09</accession>
<evidence type="ECO:0000313" key="8">
    <source>
        <dbReference type="Proteomes" id="UP001356095"/>
    </source>
</evidence>
<feature type="domain" description="Fibronectin type III-like" evidence="6">
    <location>
        <begin position="737"/>
        <end position="809"/>
    </location>
</feature>
<evidence type="ECO:0000256" key="4">
    <source>
        <dbReference type="RuleBase" id="RU361161"/>
    </source>
</evidence>
<dbReference type="Proteomes" id="UP001356095">
    <property type="component" value="Unassembled WGS sequence"/>
</dbReference>
<dbReference type="InterPro" id="IPR036881">
    <property type="entry name" value="Glyco_hydro_3_C_sf"/>
</dbReference>
<reference evidence="7 8" key="1">
    <citation type="submission" date="2023-08" db="EMBL/GenBank/DDBJ databases">
        <authorList>
            <person name="Girao M."/>
            <person name="Carvalho M.F."/>
        </authorList>
    </citation>
    <scope>NUCLEOTIDE SEQUENCE [LARGE SCALE GENOMIC DNA]</scope>
    <source>
        <strain evidence="7 8">CT-R113</strain>
    </source>
</reference>
<dbReference type="PROSITE" id="PS00775">
    <property type="entry name" value="GLYCOSYL_HYDROL_F3"/>
    <property type="match status" value="1"/>
</dbReference>
<dbReference type="SUPFAM" id="SSF51445">
    <property type="entry name" value="(Trans)glycosidases"/>
    <property type="match status" value="1"/>
</dbReference>
<dbReference type="InterPro" id="IPR026891">
    <property type="entry name" value="Fn3-like"/>
</dbReference>
<evidence type="ECO:0000259" key="6">
    <source>
        <dbReference type="SMART" id="SM01217"/>
    </source>
</evidence>
<dbReference type="InterPro" id="IPR017853">
    <property type="entry name" value="GH"/>
</dbReference>
<keyword evidence="2 4" id="KW-0378">Hydrolase</keyword>
<evidence type="ECO:0000256" key="1">
    <source>
        <dbReference type="ARBA" id="ARBA00005336"/>
    </source>
</evidence>
<dbReference type="SMART" id="SM01217">
    <property type="entry name" value="Fn3_like"/>
    <property type="match status" value="1"/>
</dbReference>
<organism evidence="7 8">
    <name type="scientific">Nocardiopsis codii</name>
    <dbReference type="NCBI Taxonomy" id="3065942"/>
    <lineage>
        <taxon>Bacteria</taxon>
        <taxon>Bacillati</taxon>
        <taxon>Actinomycetota</taxon>
        <taxon>Actinomycetes</taxon>
        <taxon>Streptosporangiales</taxon>
        <taxon>Nocardiopsidaceae</taxon>
        <taxon>Nocardiopsis</taxon>
    </lineage>
</organism>
<keyword evidence="4" id="KW-0326">Glycosidase</keyword>
<sequence length="835" mass="88517">MTPDLHTRVARLSTEAKVRLLTGRTGWVLHGSPEAGLLPVTVSDGPAGVRGTEATQQDHSASTPSPTAVAAAWDTALMERAGRFFAAEARRKDVDVVLAPVLNLHRSPAGGRHFECLSEDPFLTGELGAAFVRAVQGEGVGTCPKHFIGNETEHERTSYRSAIDERTLREVYLPPFEAALDAGAWTVMAAYNGVDDGTESNSMTDHHRLLTGLLKEELGFDGVVVSDWTATRTAGPSANAGLDLVMPGPRGPWAEGDALLEAVRSGEVPEPVVDDKVVRLLRLAARVGKLDRDTARTVQGEDERVVLREIGSRGHVLLRNEGGLLPLAADGVRRVALIGPNAVDAYTQGGGSAHVNSAYLVTPAEGLREALPDGVELTVTRGGDPRRLLPVASRDLVTRWETVLHDPDGASLGTLPDEGPSFHADVPDPAAVRAVVTAELTLTEPGTHQVEVGVVGRHVVRVDGVVLSQGGRTASAAEILESRHSHPDGPRVAVEVAGGEGPRAVLVEVDVEVGDFGGFGRGVVVQLRHLPPVPSTEEEIEEAVRAAAGADVAVVVVGTNDEVESEGYDRPTLDLPGRQDELVRRVAAANPRTVVVVNAGAPVLLPWLDEVPAVLWSWFGGHEFGHALADTLTGRSEPTGRLPWTLPRDHADVPIMDTRPTDGVLAYDEGVFVGHRAYDRGGRDPHRPFGFGLGYTDWEITGASLGGDLPEQDGGLLAGPVRATATVANTGPRPGRHVVQVYVEPPADSAGTTRPVRALAAFASVHAAPGTESTVHLDIPPRAFAVWDPATHSWRTPEGVYHLAVGASSRAIAHRIPLDVRQSIPPQQDFPEETA</sequence>
<dbReference type="InterPro" id="IPR050288">
    <property type="entry name" value="Cellulose_deg_GH3"/>
</dbReference>
<evidence type="ECO:0000256" key="3">
    <source>
        <dbReference type="ARBA" id="ARBA00023277"/>
    </source>
</evidence>
<comment type="similarity">
    <text evidence="1 4">Belongs to the glycosyl hydrolase 3 family.</text>
</comment>
<name>A0ABU7KH09_9ACTN</name>
<dbReference type="InterPro" id="IPR002772">
    <property type="entry name" value="Glyco_hydro_3_C"/>
</dbReference>
<proteinExistence type="inferred from homology"/>
<gene>
    <name evidence="7" type="ORF">Q8791_30350</name>
</gene>
<keyword evidence="8" id="KW-1185">Reference proteome</keyword>
<dbReference type="InterPro" id="IPR001764">
    <property type="entry name" value="Glyco_hydro_3_N"/>
</dbReference>
<dbReference type="Gene3D" id="2.60.40.10">
    <property type="entry name" value="Immunoglobulins"/>
    <property type="match status" value="1"/>
</dbReference>
<comment type="caution">
    <text evidence="7">The sequence shown here is derived from an EMBL/GenBank/DDBJ whole genome shotgun (WGS) entry which is preliminary data.</text>
</comment>
<dbReference type="Gene3D" id="2.60.120.260">
    <property type="entry name" value="Galactose-binding domain-like"/>
    <property type="match status" value="1"/>
</dbReference>
<dbReference type="GO" id="GO:0016787">
    <property type="term" value="F:hydrolase activity"/>
    <property type="evidence" value="ECO:0007669"/>
    <property type="project" value="UniProtKB-KW"/>
</dbReference>
<feature type="region of interest" description="Disordered" evidence="5">
    <location>
        <begin position="44"/>
        <end position="65"/>
    </location>
</feature>
<evidence type="ECO:0000256" key="2">
    <source>
        <dbReference type="ARBA" id="ARBA00022801"/>
    </source>
</evidence>
<dbReference type="InterPro" id="IPR013783">
    <property type="entry name" value="Ig-like_fold"/>
</dbReference>
<dbReference type="EMBL" id="JAUZMY010000053">
    <property type="protein sequence ID" value="MEE2041531.1"/>
    <property type="molecule type" value="Genomic_DNA"/>
</dbReference>
<evidence type="ECO:0000256" key="5">
    <source>
        <dbReference type="SAM" id="MobiDB-lite"/>
    </source>
</evidence>
<dbReference type="SUPFAM" id="SSF52279">
    <property type="entry name" value="Beta-D-glucan exohydrolase, C-terminal domain"/>
    <property type="match status" value="1"/>
</dbReference>
<dbReference type="Pfam" id="PF00933">
    <property type="entry name" value="Glyco_hydro_3"/>
    <property type="match status" value="1"/>
</dbReference>
<dbReference type="Pfam" id="PF01915">
    <property type="entry name" value="Glyco_hydro_3_C"/>
    <property type="match status" value="1"/>
</dbReference>